<comment type="caution">
    <text evidence="2">The sequence shown here is derived from an EMBL/GenBank/DDBJ whole genome shotgun (WGS) entry which is preliminary data.</text>
</comment>
<dbReference type="Proteomes" id="UP000250462">
    <property type="component" value="Unassembled WGS sequence"/>
</dbReference>
<sequence>MLTGHNDVVNNQSRPVARRHHTVPRFYLQGFSEAGKIATVRLPGDQRFPQSVGDAAVAKDFYAVDGHPDGPDVIEKALSEIEGLAAAVFKKIAGGSWPLGHEDRMTLGYFVALQATRVPVQRNTMDYLAAQMLRLQIGASGKTGLRKQLEEHGLEVSDDIVEEVWEQMTRPQGPPVKRPKTVHIEQMLDLSGKLIPYLVGRPWSLVRFERRSLILSDAPVGLVAHTNDKWGMGVGFMTAWGITFPLSRKAGLLMNSVEPQIELGVPVEKVHQGRADWVQDGTAKMEKFFNFHTVQGASEWLFHHPDDEKYVPTDLPNPRPVTLQMSGGPPEFDGEQWFTGGDTKDASTG</sequence>
<protein>
    <recommendedName>
        <fullName evidence="4">DUF4238 domain-containing protein</fullName>
    </recommendedName>
</protein>
<dbReference type="EMBL" id="QMIG01000013">
    <property type="protein sequence ID" value="RAW13256.1"/>
    <property type="molecule type" value="Genomic_DNA"/>
</dbReference>
<feature type="region of interest" description="Disordered" evidence="1">
    <location>
        <begin position="326"/>
        <end position="349"/>
    </location>
</feature>
<dbReference type="AlphaFoldDB" id="A0A329QM72"/>
<keyword evidence="3" id="KW-1185">Reference proteome</keyword>
<evidence type="ECO:0008006" key="4">
    <source>
        <dbReference type="Google" id="ProtNLM"/>
    </source>
</evidence>
<reference evidence="2 3" key="1">
    <citation type="submission" date="2018-06" db="EMBL/GenBank/DDBJ databases">
        <title>Phytoactinopolyspora halophila sp. nov., a novel halophilic actinomycete isolated from a saline soil in China.</title>
        <authorList>
            <person name="Tang S.-K."/>
        </authorList>
    </citation>
    <scope>NUCLEOTIDE SEQUENCE [LARGE SCALE GENOMIC DNA]</scope>
    <source>
        <strain evidence="2 3">YIM 96934</strain>
    </source>
</reference>
<evidence type="ECO:0000313" key="3">
    <source>
        <dbReference type="Proteomes" id="UP000250462"/>
    </source>
</evidence>
<evidence type="ECO:0000256" key="1">
    <source>
        <dbReference type="SAM" id="MobiDB-lite"/>
    </source>
</evidence>
<dbReference type="Pfam" id="PF14022">
    <property type="entry name" value="DUF4238"/>
    <property type="match status" value="1"/>
</dbReference>
<gene>
    <name evidence="2" type="ORF">DPM12_13075</name>
</gene>
<organism evidence="2 3">
    <name type="scientific">Phytoactinopolyspora halophila</name>
    <dbReference type="NCBI Taxonomy" id="1981511"/>
    <lineage>
        <taxon>Bacteria</taxon>
        <taxon>Bacillati</taxon>
        <taxon>Actinomycetota</taxon>
        <taxon>Actinomycetes</taxon>
        <taxon>Jiangellales</taxon>
        <taxon>Jiangellaceae</taxon>
        <taxon>Phytoactinopolyspora</taxon>
    </lineage>
</organism>
<evidence type="ECO:0000313" key="2">
    <source>
        <dbReference type="EMBL" id="RAW13256.1"/>
    </source>
</evidence>
<proteinExistence type="predicted"/>
<accession>A0A329QM72</accession>
<name>A0A329QM72_9ACTN</name>
<dbReference type="InterPro" id="IPR025332">
    <property type="entry name" value="DUF4238"/>
</dbReference>